<dbReference type="PANTHER" id="PTHR43201:SF5">
    <property type="entry name" value="MEDIUM-CHAIN ACYL-COA LIGASE ACSF2, MITOCHONDRIAL"/>
    <property type="match status" value="1"/>
</dbReference>
<dbReference type="RefSeq" id="WP_158867252.1">
    <property type="nucleotide sequence ID" value="NZ_CP046401.1"/>
</dbReference>
<organism evidence="4 5">
    <name type="scientific">Maribellus comscasis</name>
    <dbReference type="NCBI Taxonomy" id="2681766"/>
    <lineage>
        <taxon>Bacteria</taxon>
        <taxon>Pseudomonadati</taxon>
        <taxon>Bacteroidota</taxon>
        <taxon>Bacteroidia</taxon>
        <taxon>Marinilabiliales</taxon>
        <taxon>Prolixibacteraceae</taxon>
        <taxon>Maribellus</taxon>
    </lineage>
</organism>
<gene>
    <name evidence="4" type="ORF">GM418_13775</name>
</gene>
<evidence type="ECO:0000313" key="5">
    <source>
        <dbReference type="Proteomes" id="UP000428260"/>
    </source>
</evidence>
<evidence type="ECO:0000313" key="4">
    <source>
        <dbReference type="EMBL" id="QGY44696.1"/>
    </source>
</evidence>
<name>A0A6I6JNZ9_9BACT</name>
<dbReference type="SUPFAM" id="SSF56801">
    <property type="entry name" value="Acetyl-CoA synthetase-like"/>
    <property type="match status" value="1"/>
</dbReference>
<keyword evidence="2" id="KW-0436">Ligase</keyword>
<dbReference type="GO" id="GO:0006631">
    <property type="term" value="P:fatty acid metabolic process"/>
    <property type="evidence" value="ECO:0007669"/>
    <property type="project" value="TreeGrafter"/>
</dbReference>
<dbReference type="AlphaFoldDB" id="A0A6I6JNZ9"/>
<keyword evidence="5" id="KW-1185">Reference proteome</keyword>
<evidence type="ECO:0000256" key="2">
    <source>
        <dbReference type="ARBA" id="ARBA00022598"/>
    </source>
</evidence>
<comment type="similarity">
    <text evidence="1">Belongs to the ATP-dependent AMP-binding enzyme family.</text>
</comment>
<reference evidence="4 5" key="1">
    <citation type="submission" date="2019-11" db="EMBL/GenBank/DDBJ databases">
        <authorList>
            <person name="Zheng R.K."/>
            <person name="Sun C.M."/>
        </authorList>
    </citation>
    <scope>NUCLEOTIDE SEQUENCE [LARGE SCALE GENOMIC DNA]</scope>
    <source>
        <strain evidence="4 5">WC007</strain>
    </source>
</reference>
<dbReference type="Pfam" id="PF00501">
    <property type="entry name" value="AMP-binding"/>
    <property type="match status" value="1"/>
</dbReference>
<evidence type="ECO:0000256" key="1">
    <source>
        <dbReference type="ARBA" id="ARBA00006432"/>
    </source>
</evidence>
<dbReference type="InterPro" id="IPR045851">
    <property type="entry name" value="AMP-bd_C_sf"/>
</dbReference>
<protein>
    <submittedName>
        <fullName evidence="4">AMP-binding protein</fullName>
    </submittedName>
</protein>
<dbReference type="GO" id="GO:0031956">
    <property type="term" value="F:medium-chain fatty acid-CoA ligase activity"/>
    <property type="evidence" value="ECO:0007669"/>
    <property type="project" value="TreeGrafter"/>
</dbReference>
<dbReference type="InterPro" id="IPR000873">
    <property type="entry name" value="AMP-dep_synth/lig_dom"/>
</dbReference>
<feature type="domain" description="AMP-dependent synthetase/ligase" evidence="3">
    <location>
        <begin position="58"/>
        <end position="202"/>
    </location>
</feature>
<dbReference type="PANTHER" id="PTHR43201">
    <property type="entry name" value="ACYL-COA SYNTHETASE"/>
    <property type="match status" value="1"/>
</dbReference>
<sequence length="357" mass="39908">MNVEIKGLTVNNQYFTKTELLRFCESEIATGSAPGWKLDVYRFILDFLGDSTTIQQQTSGTTGAEKTIELSKIAMLTSAQNTVDFFHLKEGDWAVLCLPVQYIAGKMMVVRALLAGLNLKLIHPTGTPDFAGIGHIDFCAMVPMQATHLLEKNLWPNIKTLILGGAETGSDLLAQLQQVETQVFETYGMAETSSHVALKKLNGKDVEDTFTALPDVQLSTDERDCLVIETTYLPGKIITNDRVEMVSPNKFKWLGRFDNVINSGGIKIQPETLEKQFEDILQKTCTVLAFPDELLGQKMVLVVETSEKVISEEILEKLALHFDRKLLPKAVFFVAEFPRNKSFKIDRKALSKLVLKF</sequence>
<dbReference type="Gene3D" id="3.40.50.12780">
    <property type="entry name" value="N-terminal domain of ligase-like"/>
    <property type="match status" value="1"/>
</dbReference>
<dbReference type="KEGG" id="mcos:GM418_13775"/>
<dbReference type="Gene3D" id="3.30.300.30">
    <property type="match status" value="1"/>
</dbReference>
<dbReference type="InterPro" id="IPR042099">
    <property type="entry name" value="ANL_N_sf"/>
</dbReference>
<evidence type="ECO:0000259" key="3">
    <source>
        <dbReference type="Pfam" id="PF00501"/>
    </source>
</evidence>
<proteinExistence type="inferred from homology"/>
<accession>A0A6I6JNZ9</accession>
<dbReference type="Proteomes" id="UP000428260">
    <property type="component" value="Chromosome"/>
</dbReference>
<dbReference type="EMBL" id="CP046401">
    <property type="protein sequence ID" value="QGY44696.1"/>
    <property type="molecule type" value="Genomic_DNA"/>
</dbReference>